<dbReference type="Gene3D" id="3.30.1240.10">
    <property type="match status" value="1"/>
</dbReference>
<dbReference type="Pfam" id="PF08282">
    <property type="entry name" value="Hydrolase_3"/>
    <property type="match status" value="1"/>
</dbReference>
<dbReference type="InterPro" id="IPR023214">
    <property type="entry name" value="HAD_sf"/>
</dbReference>
<comment type="caution">
    <text evidence="1">The sequence shown here is derived from an EMBL/GenBank/DDBJ whole genome shotgun (WGS) entry which is preliminary data.</text>
</comment>
<proteinExistence type="predicted"/>
<gene>
    <name evidence="1" type="ORF">J2S07_000028</name>
</gene>
<dbReference type="RefSeq" id="WP_307148362.1">
    <property type="nucleotide sequence ID" value="NZ_JAUSTU010000001.1"/>
</dbReference>
<evidence type="ECO:0000313" key="1">
    <source>
        <dbReference type="EMBL" id="MDQ0153730.1"/>
    </source>
</evidence>
<dbReference type="PANTHER" id="PTHR10000">
    <property type="entry name" value="PHOSPHOSERINE PHOSPHATASE"/>
    <property type="match status" value="1"/>
</dbReference>
<dbReference type="NCBIfam" id="TIGR01484">
    <property type="entry name" value="HAD-SF-IIB"/>
    <property type="match status" value="1"/>
</dbReference>
<dbReference type="InterPro" id="IPR036412">
    <property type="entry name" value="HAD-like_sf"/>
</dbReference>
<protein>
    <submittedName>
        <fullName evidence="1">Cof subfamily protein (Haloacid dehalogenase superfamily)</fullName>
    </submittedName>
</protein>
<dbReference type="InterPro" id="IPR000150">
    <property type="entry name" value="Cof"/>
</dbReference>
<dbReference type="Proteomes" id="UP001231362">
    <property type="component" value="Unassembled WGS sequence"/>
</dbReference>
<organism evidence="1 2">
    <name type="scientific">Anoxybacillus andreesenii</name>
    <dbReference type="NCBI Taxonomy" id="1325932"/>
    <lineage>
        <taxon>Bacteria</taxon>
        <taxon>Bacillati</taxon>
        <taxon>Bacillota</taxon>
        <taxon>Bacilli</taxon>
        <taxon>Bacillales</taxon>
        <taxon>Anoxybacillaceae</taxon>
        <taxon>Anoxybacillus</taxon>
    </lineage>
</organism>
<sequence>MIYRLLALNIDGTLLQANGRLHKSTREAVEYVRDKGIYVTLVTSRSFPSAKKVAKALKLDSILITHNGGYIAKELDKPILEKRISEDITFEIVRLLEGFQCQIRLVHEKYSLANKLKINNNLMAKTVVNSGDPLFYPHQFVESISDTIMDDPSAPPKIEVYFEEKGDLEDAEKAIEGMFSEVDTFRLNDYRLEIVPHSVSKLTGLLYLGQQLGIKRSEMVAIGDAMDDLEMIEAVGLGVAMGNAPAQLKQAADWITRSNQENGVSYMVKEHFRKQQPIEFLKKMNIIR</sequence>
<dbReference type="PANTHER" id="PTHR10000:SF50">
    <property type="entry name" value="STRESS RESPONSE PROTEIN YHAX"/>
    <property type="match status" value="1"/>
</dbReference>
<dbReference type="SUPFAM" id="SSF56784">
    <property type="entry name" value="HAD-like"/>
    <property type="match status" value="1"/>
</dbReference>
<dbReference type="Gene3D" id="3.40.50.1000">
    <property type="entry name" value="HAD superfamily/HAD-like"/>
    <property type="match status" value="1"/>
</dbReference>
<dbReference type="InterPro" id="IPR006379">
    <property type="entry name" value="HAD-SF_hydro_IIB"/>
</dbReference>
<dbReference type="NCBIfam" id="TIGR00099">
    <property type="entry name" value="Cof-subfamily"/>
    <property type="match status" value="1"/>
</dbReference>
<evidence type="ECO:0000313" key="2">
    <source>
        <dbReference type="Proteomes" id="UP001231362"/>
    </source>
</evidence>
<dbReference type="CDD" id="cd07516">
    <property type="entry name" value="HAD_Pase"/>
    <property type="match status" value="1"/>
</dbReference>
<keyword evidence="2" id="KW-1185">Reference proteome</keyword>
<accession>A0ABT9UYF6</accession>
<dbReference type="EMBL" id="JAUSTU010000001">
    <property type="protein sequence ID" value="MDQ0153730.1"/>
    <property type="molecule type" value="Genomic_DNA"/>
</dbReference>
<name>A0ABT9UYF6_9BACL</name>
<reference evidence="1 2" key="1">
    <citation type="submission" date="2023-07" db="EMBL/GenBank/DDBJ databases">
        <title>Genomic Encyclopedia of Type Strains, Phase IV (KMG-IV): sequencing the most valuable type-strain genomes for metagenomic binning, comparative biology and taxonomic classification.</title>
        <authorList>
            <person name="Goeker M."/>
        </authorList>
    </citation>
    <scope>NUCLEOTIDE SEQUENCE [LARGE SCALE GENOMIC DNA]</scope>
    <source>
        <strain evidence="1 2">DSM 23948</strain>
    </source>
</reference>